<name>A0ABT4M2S6_9BURK</name>
<gene>
    <name evidence="11" type="ORF">O4H32_05455</name>
</gene>
<evidence type="ECO:0000256" key="8">
    <source>
        <dbReference type="ARBA" id="ARBA00039866"/>
    </source>
</evidence>
<dbReference type="Proteomes" id="UP001068379">
    <property type="component" value="Unassembled WGS sequence"/>
</dbReference>
<keyword evidence="12" id="KW-1185">Reference proteome</keyword>
<evidence type="ECO:0000256" key="7">
    <source>
        <dbReference type="ARBA" id="ARBA00039058"/>
    </source>
</evidence>
<dbReference type="EC" id="2.3.2.30" evidence="7"/>
<accession>A0ABT4M2S6</accession>
<evidence type="ECO:0000256" key="6">
    <source>
        <dbReference type="ARBA" id="ARBA00038095"/>
    </source>
</evidence>
<dbReference type="Pfam" id="PF13444">
    <property type="entry name" value="Acetyltransf_5"/>
    <property type="match status" value="1"/>
</dbReference>
<dbReference type="InterPro" id="IPR016181">
    <property type="entry name" value="Acyl_CoA_acyltransferase"/>
</dbReference>
<evidence type="ECO:0000256" key="9">
    <source>
        <dbReference type="ARBA" id="ARBA00045724"/>
    </source>
</evidence>
<keyword evidence="4" id="KW-0443">Lipid metabolism</keyword>
<sequence length="261" mass="28913">MLTQSSALYAGSMKRIDWPGAEAGGLTLTVAHAQADLEALQRLRFRVFTEDMGAVFPDAVGDRDVDRFDPWCVHFMVRDTGSGRVVGTYRLLTPEAARQAGGYYSESEFDLEPLAALRPQLVEVGRSCIDAEFRHGTAIMLLWSGLAQVMQQGGYRYMLGCASVSLRDGGATASEVWRRAGALMARNPDMPRIRPLHPYPVDRLDSALPARVPPLIKGYLALGATICGAPAWDPDFHTADFPILLDLEWLDARYRRHFGMR</sequence>
<reference evidence="11" key="1">
    <citation type="submission" date="2022-12" db="EMBL/GenBank/DDBJ databases">
        <title>Bacterial isolates from different developmental stages of Nematostella vectensis.</title>
        <authorList>
            <person name="Fraune S."/>
        </authorList>
    </citation>
    <scope>NUCLEOTIDE SEQUENCE</scope>
    <source>
        <strain evidence="11">G21619-S1</strain>
    </source>
</reference>
<comment type="caution">
    <text evidence="11">The sequence shown here is derived from an EMBL/GenBank/DDBJ whole genome shotgun (WGS) entry which is preliminary data.</text>
</comment>
<organism evidence="11 12">
    <name type="scientific">Castellaniella denitrificans</name>
    <dbReference type="NCBI Taxonomy" id="56119"/>
    <lineage>
        <taxon>Bacteria</taxon>
        <taxon>Pseudomonadati</taxon>
        <taxon>Pseudomonadota</taxon>
        <taxon>Betaproteobacteria</taxon>
        <taxon>Burkholderiales</taxon>
        <taxon>Alcaligenaceae</taxon>
        <taxon>Castellaniella</taxon>
    </lineage>
</organism>
<dbReference type="SUPFAM" id="SSF55729">
    <property type="entry name" value="Acyl-CoA N-acyltransferases (Nat)"/>
    <property type="match status" value="1"/>
</dbReference>
<dbReference type="PANTHER" id="PTHR37323">
    <property type="entry name" value="GCN5-RELATED N-ACETYLTRANSFERASE"/>
    <property type="match status" value="1"/>
</dbReference>
<evidence type="ECO:0000313" key="11">
    <source>
        <dbReference type="EMBL" id="MCZ4329399.1"/>
    </source>
</evidence>
<comment type="pathway">
    <text evidence="1">Lipid metabolism.</text>
</comment>
<keyword evidence="3 11" id="KW-0808">Transferase</keyword>
<evidence type="ECO:0000313" key="12">
    <source>
        <dbReference type="Proteomes" id="UP001068379"/>
    </source>
</evidence>
<comment type="catalytic activity">
    <reaction evidence="10">
        <text>a (3R)-hydroxyacyl-[ACP] + L-ornithine = a lyso-ornithine lipid + holo-[ACP] + H(+)</text>
        <dbReference type="Rhea" id="RHEA:20633"/>
        <dbReference type="Rhea" id="RHEA-COMP:9685"/>
        <dbReference type="Rhea" id="RHEA-COMP:9945"/>
        <dbReference type="ChEBI" id="CHEBI:15378"/>
        <dbReference type="ChEBI" id="CHEBI:46911"/>
        <dbReference type="ChEBI" id="CHEBI:64479"/>
        <dbReference type="ChEBI" id="CHEBI:78827"/>
        <dbReference type="ChEBI" id="CHEBI:138482"/>
        <dbReference type="EC" id="2.3.2.30"/>
    </reaction>
    <physiologicalReaction direction="left-to-right" evidence="10">
        <dbReference type="Rhea" id="RHEA:20634"/>
    </physiologicalReaction>
</comment>
<proteinExistence type="inferred from homology"/>
<evidence type="ECO:0000256" key="10">
    <source>
        <dbReference type="ARBA" id="ARBA00047785"/>
    </source>
</evidence>
<dbReference type="RefSeq" id="WP_269357410.1">
    <property type="nucleotide sequence ID" value="NZ_JAPWHE010000002.1"/>
</dbReference>
<dbReference type="EMBL" id="JAPWHE010000002">
    <property type="protein sequence ID" value="MCZ4329399.1"/>
    <property type="molecule type" value="Genomic_DNA"/>
</dbReference>
<comment type="function">
    <text evidence="9">Catalyzes the first step in the biosynthesis of ornithine lipids, which are phosphorus-free membrane lipids. Catalyzes the 3-hydroxyacyl-acyl carrier protein-dependent acylation of ornithine to form lyso-ornithine lipid (LOL).</text>
</comment>
<evidence type="ECO:0000256" key="1">
    <source>
        <dbReference type="ARBA" id="ARBA00005189"/>
    </source>
</evidence>
<comment type="similarity">
    <text evidence="6">Belongs to the acetyltransferase family. OlsB subfamily.</text>
</comment>
<evidence type="ECO:0000256" key="2">
    <source>
        <dbReference type="ARBA" id="ARBA00022516"/>
    </source>
</evidence>
<dbReference type="GO" id="GO:0016746">
    <property type="term" value="F:acyltransferase activity"/>
    <property type="evidence" value="ECO:0007669"/>
    <property type="project" value="UniProtKB-KW"/>
</dbReference>
<dbReference type="Gene3D" id="3.40.630.30">
    <property type="match status" value="1"/>
</dbReference>
<keyword evidence="5 11" id="KW-0012">Acyltransferase</keyword>
<keyword evidence="2" id="KW-0444">Lipid biosynthesis</keyword>
<dbReference type="PANTHER" id="PTHR37323:SF1">
    <property type="entry name" value="L-ORNITHINE N(ALPHA)-ACYLTRANSFERASE"/>
    <property type="match status" value="1"/>
</dbReference>
<dbReference type="InterPro" id="IPR052351">
    <property type="entry name" value="Ornithine_N-alpha-AT"/>
</dbReference>
<evidence type="ECO:0000256" key="3">
    <source>
        <dbReference type="ARBA" id="ARBA00022679"/>
    </source>
</evidence>
<evidence type="ECO:0000256" key="5">
    <source>
        <dbReference type="ARBA" id="ARBA00023315"/>
    </source>
</evidence>
<protein>
    <recommendedName>
        <fullName evidence="8">L-ornithine N(alpha)-acyltransferase</fullName>
        <ecNumber evidence="7">2.3.2.30</ecNumber>
    </recommendedName>
</protein>
<evidence type="ECO:0000256" key="4">
    <source>
        <dbReference type="ARBA" id="ARBA00023098"/>
    </source>
</evidence>